<dbReference type="SMART" id="SM00387">
    <property type="entry name" value="HATPase_c"/>
    <property type="match status" value="1"/>
</dbReference>
<dbReference type="Gene3D" id="3.30.565.10">
    <property type="entry name" value="Histidine kinase-like ATPase, C-terminal domain"/>
    <property type="match status" value="1"/>
</dbReference>
<dbReference type="InterPro" id="IPR005467">
    <property type="entry name" value="His_kinase_dom"/>
</dbReference>
<dbReference type="SUPFAM" id="SSF55874">
    <property type="entry name" value="ATPase domain of HSP90 chaperone/DNA topoisomerase II/histidine kinase"/>
    <property type="match status" value="1"/>
</dbReference>
<dbReference type="CDD" id="cd00082">
    <property type="entry name" value="HisKA"/>
    <property type="match status" value="1"/>
</dbReference>
<reference evidence="12" key="1">
    <citation type="submission" date="2018-12" db="EMBL/GenBank/DDBJ databases">
        <title>Tengunoibacter tsumagoiensis gen. nov., sp. nov., Dictyobacter kobayashii sp. nov., D. alpinus sp. nov., and D. joshuensis sp. nov. and description of Dictyobacteraceae fam. nov. within the order Ktedonobacterales isolated from Tengu-no-mugimeshi.</title>
        <authorList>
            <person name="Wang C.M."/>
            <person name="Zheng Y."/>
            <person name="Sakai Y."/>
            <person name="Toyoda A."/>
            <person name="Minakuchi Y."/>
            <person name="Abe K."/>
            <person name="Yokota A."/>
            <person name="Yabe S."/>
        </authorList>
    </citation>
    <scope>NUCLEOTIDE SEQUENCE [LARGE SCALE GENOMIC DNA]</scope>
    <source>
        <strain evidence="12">Uno3</strain>
    </source>
</reference>
<dbReference type="GO" id="GO:0000155">
    <property type="term" value="F:phosphorelay sensor kinase activity"/>
    <property type="evidence" value="ECO:0007669"/>
    <property type="project" value="InterPro"/>
</dbReference>
<dbReference type="Gene3D" id="1.10.287.130">
    <property type="match status" value="1"/>
</dbReference>
<dbReference type="InterPro" id="IPR003594">
    <property type="entry name" value="HATPase_dom"/>
</dbReference>
<evidence type="ECO:0000256" key="5">
    <source>
        <dbReference type="ARBA" id="ARBA00022777"/>
    </source>
</evidence>
<feature type="domain" description="PAS" evidence="9">
    <location>
        <begin position="70"/>
        <end position="149"/>
    </location>
</feature>
<evidence type="ECO:0000259" key="9">
    <source>
        <dbReference type="PROSITE" id="PS50112"/>
    </source>
</evidence>
<proteinExistence type="predicted"/>
<evidence type="ECO:0000259" key="8">
    <source>
        <dbReference type="PROSITE" id="PS50109"/>
    </source>
</evidence>
<dbReference type="GO" id="GO:0009927">
    <property type="term" value="F:histidine phosphotransfer kinase activity"/>
    <property type="evidence" value="ECO:0007669"/>
    <property type="project" value="TreeGrafter"/>
</dbReference>
<dbReference type="PROSITE" id="PS50109">
    <property type="entry name" value="HIS_KIN"/>
    <property type="match status" value="1"/>
</dbReference>
<dbReference type="InterPro" id="IPR000700">
    <property type="entry name" value="PAS-assoc_C"/>
</dbReference>
<dbReference type="SMART" id="SM00065">
    <property type="entry name" value="GAF"/>
    <property type="match status" value="1"/>
</dbReference>
<dbReference type="InterPro" id="IPR036890">
    <property type="entry name" value="HATPase_C_sf"/>
</dbReference>
<dbReference type="PROSITE" id="PS50113">
    <property type="entry name" value="PAC"/>
    <property type="match status" value="1"/>
</dbReference>
<dbReference type="SUPFAM" id="SSF55781">
    <property type="entry name" value="GAF domain-like"/>
    <property type="match status" value="1"/>
</dbReference>
<keyword evidence="4" id="KW-0808">Transferase</keyword>
<dbReference type="OrthoDB" id="567946at2"/>
<keyword evidence="3" id="KW-0597">Phosphoprotein</keyword>
<comment type="catalytic activity">
    <reaction evidence="1">
        <text>ATP + protein L-histidine = ADP + protein N-phospho-L-histidine.</text>
        <dbReference type="EC" id="2.7.13.3"/>
    </reaction>
</comment>
<dbReference type="PRINTS" id="PR00344">
    <property type="entry name" value="BCTRLSENSOR"/>
</dbReference>
<dbReference type="AlphaFoldDB" id="A0A402A3T5"/>
<dbReference type="Gene3D" id="3.30.450.40">
    <property type="match status" value="1"/>
</dbReference>
<dbReference type="SUPFAM" id="SSF47384">
    <property type="entry name" value="Homodimeric domain of signal transducing histidine kinase"/>
    <property type="match status" value="1"/>
</dbReference>
<feature type="domain" description="PAC" evidence="10">
    <location>
        <begin position="155"/>
        <end position="207"/>
    </location>
</feature>
<keyword evidence="12" id="KW-1185">Reference proteome</keyword>
<dbReference type="CDD" id="cd00130">
    <property type="entry name" value="PAS"/>
    <property type="match status" value="1"/>
</dbReference>
<evidence type="ECO:0000256" key="2">
    <source>
        <dbReference type="ARBA" id="ARBA00012438"/>
    </source>
</evidence>
<accession>A0A402A3T5</accession>
<dbReference type="InterPro" id="IPR004358">
    <property type="entry name" value="Sig_transdc_His_kin-like_C"/>
</dbReference>
<evidence type="ECO:0000313" key="12">
    <source>
        <dbReference type="Proteomes" id="UP000287352"/>
    </source>
</evidence>
<dbReference type="SUPFAM" id="SSF55785">
    <property type="entry name" value="PYP-like sensor domain (PAS domain)"/>
    <property type="match status" value="1"/>
</dbReference>
<dbReference type="EC" id="2.7.13.3" evidence="2"/>
<dbReference type="PANTHER" id="PTHR43047:SF72">
    <property type="entry name" value="OSMOSENSING HISTIDINE PROTEIN KINASE SLN1"/>
    <property type="match status" value="1"/>
</dbReference>
<evidence type="ECO:0000256" key="7">
    <source>
        <dbReference type="SAM" id="Coils"/>
    </source>
</evidence>
<dbReference type="Pfam" id="PF02518">
    <property type="entry name" value="HATPase_c"/>
    <property type="match status" value="1"/>
</dbReference>
<dbReference type="InterPro" id="IPR029016">
    <property type="entry name" value="GAF-like_dom_sf"/>
</dbReference>
<dbReference type="Pfam" id="PF08448">
    <property type="entry name" value="PAS_4"/>
    <property type="match status" value="1"/>
</dbReference>
<feature type="domain" description="Histidine kinase" evidence="8">
    <location>
        <begin position="405"/>
        <end position="638"/>
    </location>
</feature>
<dbReference type="InterPro" id="IPR000014">
    <property type="entry name" value="PAS"/>
</dbReference>
<evidence type="ECO:0000256" key="4">
    <source>
        <dbReference type="ARBA" id="ARBA00022679"/>
    </source>
</evidence>
<evidence type="ECO:0000256" key="1">
    <source>
        <dbReference type="ARBA" id="ARBA00000085"/>
    </source>
</evidence>
<dbReference type="FunFam" id="3.30.565.10:FF:000006">
    <property type="entry name" value="Sensor histidine kinase WalK"/>
    <property type="match status" value="1"/>
</dbReference>
<comment type="caution">
    <text evidence="11">The sequence shown here is derived from an EMBL/GenBank/DDBJ whole genome shotgun (WGS) entry which is preliminary data.</text>
</comment>
<sequence>MRKCVPCGLIRKLATSLGFTIVRKANKDVTDSVQAQHSAEAEVQVLRARIAELEQRERQTQEELRYLEEQTSTLEVVFETITDGLAVYDRNGDLVRSNTAFKNLMGVEEQSDYHQMNMRQRGELLRLRDEADSALAPERWPLRRMLSEEVLAEEGAVDVRITTQTGRELQLSLSGGPIKKRNGEVSGAVAIYRNVTERRIIEQHNSEVLQALLAMAEVLVQGIDQSVTGDLQTTSSLTRVLQRLTRLSCSILGCQNISLTLVDAESNLLYPVTFFGSTETTHSVNAMQQWQTTLAGQHLQTYFSEPDYLRALEDGQSFLLKHEPLPPYLIIPMSVGGLTMGLMALDFGDPVYSITPDDMALAEAVSKLSMLVLERERLLQDRAEAHAKELALLDANQRMDEFLSIASHELRTPLTTINGNIQLAKRRVKGLLQVEEIPQSSHEKLELVQDLLNRAERQVQVQNRLVGDLLDASRVQANRLELHMGIYDLLAIVHEAVEDQQAAWPKRSISISDPGGVFRIPVYADADRLIQVITNFMTNALKYSASDKPVAVMVTIQDQKVLVAIQDEGPGLAPQEQMRIWERFYRAPGITVQSGSGVGLGLGLYICRTVIERHQGEVGIESEQGRGATFWFTLPIAQE</sequence>
<dbReference type="PANTHER" id="PTHR43047">
    <property type="entry name" value="TWO-COMPONENT HISTIDINE PROTEIN KINASE"/>
    <property type="match status" value="1"/>
</dbReference>
<dbReference type="GO" id="GO:0005886">
    <property type="term" value="C:plasma membrane"/>
    <property type="evidence" value="ECO:0007669"/>
    <property type="project" value="TreeGrafter"/>
</dbReference>
<organism evidence="11 12">
    <name type="scientific">Tengunoibacter tsumagoiensis</name>
    <dbReference type="NCBI Taxonomy" id="2014871"/>
    <lineage>
        <taxon>Bacteria</taxon>
        <taxon>Bacillati</taxon>
        <taxon>Chloroflexota</taxon>
        <taxon>Ktedonobacteria</taxon>
        <taxon>Ktedonobacterales</taxon>
        <taxon>Dictyobacteraceae</taxon>
        <taxon>Tengunoibacter</taxon>
    </lineage>
</organism>
<keyword evidence="7" id="KW-0175">Coiled coil</keyword>
<dbReference type="InterPro" id="IPR035965">
    <property type="entry name" value="PAS-like_dom_sf"/>
</dbReference>
<evidence type="ECO:0000256" key="3">
    <source>
        <dbReference type="ARBA" id="ARBA00022553"/>
    </source>
</evidence>
<dbReference type="NCBIfam" id="TIGR00229">
    <property type="entry name" value="sensory_box"/>
    <property type="match status" value="1"/>
</dbReference>
<evidence type="ECO:0000256" key="6">
    <source>
        <dbReference type="ARBA" id="ARBA00023012"/>
    </source>
</evidence>
<dbReference type="InterPro" id="IPR003018">
    <property type="entry name" value="GAF"/>
</dbReference>
<feature type="coiled-coil region" evidence="7">
    <location>
        <begin position="36"/>
        <end position="70"/>
    </location>
</feature>
<gene>
    <name evidence="11" type="ORF">KTT_36690</name>
</gene>
<evidence type="ECO:0000259" key="10">
    <source>
        <dbReference type="PROSITE" id="PS50113"/>
    </source>
</evidence>
<protein>
    <recommendedName>
        <fullName evidence="2">histidine kinase</fullName>
        <ecNumber evidence="2">2.7.13.3</ecNumber>
    </recommendedName>
</protein>
<dbReference type="PROSITE" id="PS50112">
    <property type="entry name" value="PAS"/>
    <property type="match status" value="1"/>
</dbReference>
<dbReference type="InterPro" id="IPR003661">
    <property type="entry name" value="HisK_dim/P_dom"/>
</dbReference>
<dbReference type="CDD" id="cd00075">
    <property type="entry name" value="HATPase"/>
    <property type="match status" value="1"/>
</dbReference>
<name>A0A402A3T5_9CHLR</name>
<dbReference type="EMBL" id="BIFR01000001">
    <property type="protein sequence ID" value="GCE13810.1"/>
    <property type="molecule type" value="Genomic_DNA"/>
</dbReference>
<dbReference type="SMART" id="SM00388">
    <property type="entry name" value="HisKA"/>
    <property type="match status" value="1"/>
</dbReference>
<dbReference type="InterPro" id="IPR036097">
    <property type="entry name" value="HisK_dim/P_sf"/>
</dbReference>
<dbReference type="Proteomes" id="UP000287352">
    <property type="component" value="Unassembled WGS sequence"/>
</dbReference>
<dbReference type="InterPro" id="IPR013656">
    <property type="entry name" value="PAS_4"/>
</dbReference>
<dbReference type="Pfam" id="PF00512">
    <property type="entry name" value="HisKA"/>
    <property type="match status" value="1"/>
</dbReference>
<evidence type="ECO:0000313" key="11">
    <source>
        <dbReference type="EMBL" id="GCE13810.1"/>
    </source>
</evidence>
<dbReference type="Gene3D" id="3.30.450.20">
    <property type="entry name" value="PAS domain"/>
    <property type="match status" value="1"/>
</dbReference>
<keyword evidence="5" id="KW-0418">Kinase</keyword>
<keyword evidence="6" id="KW-0902">Two-component regulatory system</keyword>